<evidence type="ECO:0000256" key="2">
    <source>
        <dbReference type="ARBA" id="ARBA00012897"/>
    </source>
</evidence>
<dbReference type="InterPro" id="IPR007698">
    <property type="entry name" value="AlaDH/PNT_NAD(H)-bd"/>
</dbReference>
<dbReference type="InterPro" id="IPR008141">
    <property type="entry name" value="Ala_DH"/>
</dbReference>
<dbReference type="Pfam" id="PF01262">
    <property type="entry name" value="AlaDh_PNT_C"/>
    <property type="match status" value="1"/>
</dbReference>
<evidence type="ECO:0000259" key="6">
    <source>
        <dbReference type="SMART" id="SM01003"/>
    </source>
</evidence>
<feature type="domain" description="Alanine dehydrogenase/pyridine nucleotide transhydrogenase NAD(H)-binding" evidence="5">
    <location>
        <begin position="149"/>
        <end position="297"/>
    </location>
</feature>
<feature type="domain" description="Alanine dehydrogenase/pyridine nucleotide transhydrogenase N-terminal" evidence="6">
    <location>
        <begin position="4"/>
        <end position="137"/>
    </location>
</feature>
<evidence type="ECO:0000256" key="1">
    <source>
        <dbReference type="ARBA" id="ARBA00005689"/>
    </source>
</evidence>
<dbReference type="CDD" id="cd05305">
    <property type="entry name" value="L-AlaDH"/>
    <property type="match status" value="1"/>
</dbReference>
<name>A0ABX5Y0D1_9BACT</name>
<evidence type="ECO:0000313" key="7">
    <source>
        <dbReference type="EMBL" id="QDV86620.1"/>
    </source>
</evidence>
<reference evidence="7 8" key="1">
    <citation type="submission" date="2019-02" db="EMBL/GenBank/DDBJ databases">
        <title>Deep-cultivation of Planctomycetes and their phenomic and genomic characterization uncovers novel biology.</title>
        <authorList>
            <person name="Wiegand S."/>
            <person name="Jogler M."/>
            <person name="Boedeker C."/>
            <person name="Pinto D."/>
            <person name="Vollmers J."/>
            <person name="Rivas-Marin E."/>
            <person name="Kohn T."/>
            <person name="Peeters S.H."/>
            <person name="Heuer A."/>
            <person name="Rast P."/>
            <person name="Oberbeckmann S."/>
            <person name="Bunk B."/>
            <person name="Jeske O."/>
            <person name="Meyerdierks A."/>
            <person name="Storesund J.E."/>
            <person name="Kallscheuer N."/>
            <person name="Luecker S."/>
            <person name="Lage O.M."/>
            <person name="Pohl T."/>
            <person name="Merkel B.J."/>
            <person name="Hornburger P."/>
            <person name="Mueller R.-W."/>
            <person name="Bruemmer F."/>
            <person name="Labrenz M."/>
            <person name="Spormann A.M."/>
            <person name="Op den Camp H."/>
            <person name="Overmann J."/>
            <person name="Amann R."/>
            <person name="Jetten M.S.M."/>
            <person name="Mascher T."/>
            <person name="Medema M.H."/>
            <person name="Devos D.P."/>
            <person name="Kaster A.-K."/>
            <person name="Ovreas L."/>
            <person name="Rohde M."/>
            <person name="Galperin M.Y."/>
            <person name="Jogler C."/>
        </authorList>
    </citation>
    <scope>NUCLEOTIDE SEQUENCE [LARGE SCALE GENOMIC DNA]</scope>
    <source>
        <strain evidence="7 8">TBK1r</strain>
    </source>
</reference>
<dbReference type="PANTHER" id="PTHR42795">
    <property type="entry name" value="ALANINE DEHYDROGENASE"/>
    <property type="match status" value="1"/>
</dbReference>
<evidence type="ECO:0000256" key="4">
    <source>
        <dbReference type="PIRNR" id="PIRNR000183"/>
    </source>
</evidence>
<dbReference type="PANTHER" id="PTHR42795:SF1">
    <property type="entry name" value="ALANINE DEHYDROGENASE"/>
    <property type="match status" value="1"/>
</dbReference>
<dbReference type="RefSeq" id="WP_145217901.1">
    <property type="nucleotide sequence ID" value="NZ_CP036432.1"/>
</dbReference>
<dbReference type="SMART" id="SM01002">
    <property type="entry name" value="AlaDh_PNT_C"/>
    <property type="match status" value="1"/>
</dbReference>
<comment type="catalytic activity">
    <reaction evidence="4">
        <text>L-alanine + NAD(+) + H2O = pyruvate + NH4(+) + NADH + H(+)</text>
        <dbReference type="Rhea" id="RHEA:18405"/>
        <dbReference type="ChEBI" id="CHEBI:15361"/>
        <dbReference type="ChEBI" id="CHEBI:15377"/>
        <dbReference type="ChEBI" id="CHEBI:15378"/>
        <dbReference type="ChEBI" id="CHEBI:28938"/>
        <dbReference type="ChEBI" id="CHEBI:57540"/>
        <dbReference type="ChEBI" id="CHEBI:57945"/>
        <dbReference type="ChEBI" id="CHEBI:57972"/>
        <dbReference type="EC" id="1.4.1.1"/>
    </reaction>
</comment>
<dbReference type="GO" id="GO:0000286">
    <property type="term" value="F:alanine dehydrogenase activity"/>
    <property type="evidence" value="ECO:0007669"/>
    <property type="project" value="UniProtKB-EC"/>
</dbReference>
<dbReference type="SUPFAM" id="SSF52283">
    <property type="entry name" value="Formate/glycerate dehydrogenase catalytic domain-like"/>
    <property type="match status" value="1"/>
</dbReference>
<dbReference type="Pfam" id="PF05222">
    <property type="entry name" value="AlaDh_PNT_N"/>
    <property type="match status" value="1"/>
</dbReference>
<dbReference type="SMART" id="SM01003">
    <property type="entry name" value="AlaDh_PNT_N"/>
    <property type="match status" value="1"/>
</dbReference>
<keyword evidence="3 4" id="KW-0560">Oxidoreductase</keyword>
<evidence type="ECO:0000259" key="5">
    <source>
        <dbReference type="SMART" id="SM01002"/>
    </source>
</evidence>
<dbReference type="EMBL" id="CP036432">
    <property type="protein sequence ID" value="QDV86620.1"/>
    <property type="molecule type" value="Genomic_DNA"/>
</dbReference>
<dbReference type="InterPro" id="IPR007886">
    <property type="entry name" value="AlaDH/PNT_N"/>
</dbReference>
<protein>
    <recommendedName>
        <fullName evidence="2 4">Alanine dehydrogenase</fullName>
        <ecNumber evidence="2 4">1.4.1.1</ecNumber>
    </recommendedName>
</protein>
<dbReference type="Proteomes" id="UP000318081">
    <property type="component" value="Chromosome"/>
</dbReference>
<dbReference type="PIRSF" id="PIRSF000183">
    <property type="entry name" value="Alanine_dh"/>
    <property type="match status" value="1"/>
</dbReference>
<accession>A0ABX5Y0D1</accession>
<gene>
    <name evidence="7" type="primary">ald</name>
    <name evidence="7" type="ORF">TBK1r_56390</name>
</gene>
<dbReference type="Gene3D" id="3.40.50.720">
    <property type="entry name" value="NAD(P)-binding Rossmann-like Domain"/>
    <property type="match status" value="2"/>
</dbReference>
<dbReference type="InterPro" id="IPR036291">
    <property type="entry name" value="NAD(P)-bd_dom_sf"/>
</dbReference>
<keyword evidence="4" id="KW-0520">NAD</keyword>
<dbReference type="NCBIfam" id="TIGR00518">
    <property type="entry name" value="alaDH"/>
    <property type="match status" value="1"/>
</dbReference>
<comment type="similarity">
    <text evidence="1 4">Belongs to the AlaDH/PNT family.</text>
</comment>
<proteinExistence type="inferred from homology"/>
<dbReference type="EC" id="1.4.1.1" evidence="2 4"/>
<dbReference type="SUPFAM" id="SSF51735">
    <property type="entry name" value="NAD(P)-binding Rossmann-fold domains"/>
    <property type="match status" value="1"/>
</dbReference>
<organism evidence="7 8">
    <name type="scientific">Stieleria magnilauensis</name>
    <dbReference type="NCBI Taxonomy" id="2527963"/>
    <lineage>
        <taxon>Bacteria</taxon>
        <taxon>Pseudomonadati</taxon>
        <taxon>Planctomycetota</taxon>
        <taxon>Planctomycetia</taxon>
        <taxon>Pirellulales</taxon>
        <taxon>Pirellulaceae</taxon>
        <taxon>Stieleria</taxon>
    </lineage>
</organism>
<evidence type="ECO:0000256" key="3">
    <source>
        <dbReference type="ARBA" id="ARBA00023002"/>
    </source>
</evidence>
<evidence type="ECO:0000313" key="8">
    <source>
        <dbReference type="Proteomes" id="UP000318081"/>
    </source>
</evidence>
<sequence length="366" mass="38938">MIIGVPKEVKSDEYRVALLPVGVEELVARGHRVIVESSAGLGSGLPDHDYLRAGAEMVASGADVFEQADLIVKVKEPQPEEFALIRSGQLLFTYFHLAASRELTDAMIDTGATCFAYETLRDSKGRLPLLTPMSEVAGRMSIQQGAKYLERPQMGRGILLGGVPGVPPAHITILGGGIVGSNAAKIAAGFQADVAILDVDLDRLRYLDDIMPANVNTLYSDRHTILDQIQRADLVVGSVLIPGAKAPQLVRKEDLRLMKPGSVVIDVAVDQGGCIETTRPTTHSNPTYIVDDVVHYCVANMPGAVGRTSTFALCNATMPWVIRLAELGGQAAIDAAGPLREAVNVHQGAITNAAVANAFGMTHSGW</sequence>
<keyword evidence="8" id="KW-1185">Reference proteome</keyword>